<proteinExistence type="predicted"/>
<evidence type="ECO:0000313" key="2">
    <source>
        <dbReference type="Proteomes" id="UP000254711"/>
    </source>
</evidence>
<accession>A0A370K5Y2</accession>
<keyword evidence="2" id="KW-1185">Reference proteome</keyword>
<dbReference type="Proteomes" id="UP000254711">
    <property type="component" value="Unassembled WGS sequence"/>
</dbReference>
<gene>
    <name evidence="1" type="ORF">DVT68_13310</name>
</gene>
<dbReference type="EMBL" id="QQSY01000003">
    <property type="protein sequence ID" value="RDI98056.1"/>
    <property type="molecule type" value="Genomic_DNA"/>
</dbReference>
<sequence length="103" mass="11811">MDAQLVIEWERLTMDGLPTNNYLARLVEPHVSDRFATVLQQGDRWVVIWYPNISSRQGCTFECGSLAAAQGKVELWAAHHGMSLRPHGHPGRCSFSTYEWRRL</sequence>
<evidence type="ECO:0000313" key="1">
    <source>
        <dbReference type="EMBL" id="RDI98056.1"/>
    </source>
</evidence>
<dbReference type="AlphaFoldDB" id="A0A370K5Y2"/>
<name>A0A370K5Y2_9GAMM</name>
<comment type="caution">
    <text evidence="1">The sequence shown here is derived from an EMBL/GenBank/DDBJ whole genome shotgun (WGS) entry which is preliminary data.</text>
</comment>
<organism evidence="1 2">
    <name type="scientific">Dyella solisilvae</name>
    <dbReference type="NCBI Taxonomy" id="1920168"/>
    <lineage>
        <taxon>Bacteria</taxon>
        <taxon>Pseudomonadati</taxon>
        <taxon>Pseudomonadota</taxon>
        <taxon>Gammaproteobacteria</taxon>
        <taxon>Lysobacterales</taxon>
        <taxon>Rhodanobacteraceae</taxon>
        <taxon>Dyella</taxon>
    </lineage>
</organism>
<reference evidence="1 2" key="1">
    <citation type="submission" date="2018-07" db="EMBL/GenBank/DDBJ databases">
        <title>Dyella solisilvae sp. nov., isolated from the pine and broad-leaved mixed forest soil.</title>
        <authorList>
            <person name="Gao Z."/>
            <person name="Qiu L."/>
        </authorList>
    </citation>
    <scope>NUCLEOTIDE SEQUENCE [LARGE SCALE GENOMIC DNA]</scope>
    <source>
        <strain evidence="1 2">DHG54</strain>
    </source>
</reference>
<protein>
    <submittedName>
        <fullName evidence="1">Uncharacterized protein</fullName>
    </submittedName>
</protein>